<evidence type="ECO:0000256" key="3">
    <source>
        <dbReference type="SAM" id="Phobius"/>
    </source>
</evidence>
<comment type="caution">
    <text evidence="2">Lacks conserved residue(s) required for the propagation of feature annotation.</text>
</comment>
<dbReference type="EMBL" id="JBJQND010000012">
    <property type="protein sequence ID" value="KAL3860479.1"/>
    <property type="molecule type" value="Genomic_DNA"/>
</dbReference>
<dbReference type="PROSITE" id="PS01180">
    <property type="entry name" value="CUB"/>
    <property type="match status" value="1"/>
</dbReference>
<feature type="domain" description="CUB" evidence="5">
    <location>
        <begin position="29"/>
        <end position="151"/>
    </location>
</feature>
<dbReference type="Pfam" id="PF00057">
    <property type="entry name" value="Ldl_recept_a"/>
    <property type="match status" value="1"/>
</dbReference>
<evidence type="ECO:0000313" key="6">
    <source>
        <dbReference type="EMBL" id="KAL3860479.1"/>
    </source>
</evidence>
<dbReference type="Proteomes" id="UP001634394">
    <property type="component" value="Unassembled WGS sequence"/>
</dbReference>
<comment type="caution">
    <text evidence="6">The sequence shown here is derived from an EMBL/GenBank/DDBJ whole genome shotgun (WGS) entry which is preliminary data.</text>
</comment>
<dbReference type="Gene3D" id="4.10.400.10">
    <property type="entry name" value="Low-density Lipoprotein Receptor"/>
    <property type="match status" value="1"/>
</dbReference>
<keyword evidence="4" id="KW-0732">Signal</keyword>
<dbReference type="SMART" id="SM00192">
    <property type="entry name" value="LDLa"/>
    <property type="match status" value="1"/>
</dbReference>
<dbReference type="SUPFAM" id="SSF49854">
    <property type="entry name" value="Spermadhesin, CUB domain"/>
    <property type="match status" value="1"/>
</dbReference>
<organism evidence="6 7">
    <name type="scientific">Sinanodonta woodiana</name>
    <name type="common">Chinese pond mussel</name>
    <name type="synonym">Anodonta woodiana</name>
    <dbReference type="NCBI Taxonomy" id="1069815"/>
    <lineage>
        <taxon>Eukaryota</taxon>
        <taxon>Metazoa</taxon>
        <taxon>Spiralia</taxon>
        <taxon>Lophotrochozoa</taxon>
        <taxon>Mollusca</taxon>
        <taxon>Bivalvia</taxon>
        <taxon>Autobranchia</taxon>
        <taxon>Heteroconchia</taxon>
        <taxon>Palaeoheterodonta</taxon>
        <taxon>Unionida</taxon>
        <taxon>Unionoidea</taxon>
        <taxon>Unionidae</taxon>
        <taxon>Unioninae</taxon>
        <taxon>Sinanodonta</taxon>
    </lineage>
</organism>
<evidence type="ECO:0000259" key="5">
    <source>
        <dbReference type="PROSITE" id="PS01180"/>
    </source>
</evidence>
<feature type="transmembrane region" description="Helical" evidence="3">
    <location>
        <begin position="189"/>
        <end position="216"/>
    </location>
</feature>
<gene>
    <name evidence="6" type="ORF">ACJMK2_010601</name>
</gene>
<feature type="disulfide bond" evidence="2">
    <location>
        <begin position="163"/>
        <end position="181"/>
    </location>
</feature>
<dbReference type="InterPro" id="IPR035914">
    <property type="entry name" value="Sperma_CUB_dom_sf"/>
</dbReference>
<dbReference type="InterPro" id="IPR002172">
    <property type="entry name" value="LDrepeatLR_classA_rpt"/>
</dbReference>
<dbReference type="InterPro" id="IPR000859">
    <property type="entry name" value="CUB_dom"/>
</dbReference>
<keyword evidence="7" id="KW-1185">Reference proteome</keyword>
<name>A0ABD3VFW7_SINWO</name>
<dbReference type="InterPro" id="IPR036055">
    <property type="entry name" value="LDL_receptor-like_sf"/>
</dbReference>
<keyword evidence="3" id="KW-0812">Transmembrane</keyword>
<dbReference type="PROSITE" id="PS50068">
    <property type="entry name" value="LDLRA_2"/>
    <property type="match status" value="1"/>
</dbReference>
<sequence>MEIFHPCVLLLWTTSTVYGLKIYRMQRLCNNEISMISEGIDAARLIFSSNGRRDCTLNVEAGFTTPFIGFHFEKMDIGNDNVDFNCTYARLRIKDGESTQAPEVDGLPEELCGDDAPDGVYRTYTRFLRIEYDGEYSIADNASFSIIFNAFDKGTCQEGEYKCNNDYCIAEELMCNGHNPCGDHSDCPLSVGAIVGIVLGVCAGLGIFISCISVYIRIIRPQRTPNTSPLVVFPTATVPVISSGLLRNFYYNNQTQFASDEVYYDNPPPYNALTAVNTWAGDISNSRYTTNQAIFESNVDCDENPPPYTAISGGTVCEQLVSEQGYEDSPPPYSP</sequence>
<dbReference type="CDD" id="cd00112">
    <property type="entry name" value="LDLa"/>
    <property type="match status" value="1"/>
</dbReference>
<keyword evidence="1 2" id="KW-1015">Disulfide bond</keyword>
<dbReference type="Gene3D" id="2.60.120.290">
    <property type="entry name" value="Spermadhesin, CUB domain"/>
    <property type="match status" value="1"/>
</dbReference>
<feature type="signal peptide" evidence="4">
    <location>
        <begin position="1"/>
        <end position="19"/>
    </location>
</feature>
<dbReference type="PANTHER" id="PTHR24652:SF69">
    <property type="entry name" value="CUB DOMAIN-CONTAINING PROTEIN"/>
    <property type="match status" value="1"/>
</dbReference>
<dbReference type="SUPFAM" id="SSF57424">
    <property type="entry name" value="LDL receptor-like module"/>
    <property type="match status" value="1"/>
</dbReference>
<protein>
    <recommendedName>
        <fullName evidence="5">CUB domain-containing protein</fullName>
    </recommendedName>
</protein>
<evidence type="ECO:0000256" key="1">
    <source>
        <dbReference type="ARBA" id="ARBA00023157"/>
    </source>
</evidence>
<accession>A0ABD3VFW7</accession>
<reference evidence="6 7" key="1">
    <citation type="submission" date="2024-11" db="EMBL/GenBank/DDBJ databases">
        <title>Chromosome-level genome assembly of the freshwater bivalve Anodonta woodiana.</title>
        <authorList>
            <person name="Chen X."/>
        </authorList>
    </citation>
    <scope>NUCLEOTIDE SEQUENCE [LARGE SCALE GENOMIC DNA]</scope>
    <source>
        <strain evidence="6">MN2024</strain>
        <tissue evidence="6">Gills</tissue>
    </source>
</reference>
<dbReference type="InterPro" id="IPR042333">
    <property type="entry name" value="LRAD2/Mig-13-like"/>
</dbReference>
<evidence type="ECO:0000256" key="2">
    <source>
        <dbReference type="PROSITE-ProRule" id="PRU00124"/>
    </source>
</evidence>
<keyword evidence="3" id="KW-1133">Transmembrane helix</keyword>
<dbReference type="AlphaFoldDB" id="A0ABD3VFW7"/>
<dbReference type="PANTHER" id="PTHR24652">
    <property type="entry name" value="LOW-DENSITY LIPOPROTEIN RECEPTOR CLASS A DOMAIN-CONTAINING PROTEIN 2"/>
    <property type="match status" value="1"/>
</dbReference>
<feature type="chain" id="PRO_5044749788" description="CUB domain-containing protein" evidence="4">
    <location>
        <begin position="20"/>
        <end position="335"/>
    </location>
</feature>
<evidence type="ECO:0000256" key="4">
    <source>
        <dbReference type="SAM" id="SignalP"/>
    </source>
</evidence>
<feature type="disulfide bond" evidence="2">
    <location>
        <begin position="156"/>
        <end position="168"/>
    </location>
</feature>
<keyword evidence="3" id="KW-0472">Membrane</keyword>
<proteinExistence type="predicted"/>
<evidence type="ECO:0000313" key="7">
    <source>
        <dbReference type="Proteomes" id="UP001634394"/>
    </source>
</evidence>